<accession>A0ABV6DXD4</accession>
<evidence type="ECO:0000256" key="2">
    <source>
        <dbReference type="SAM" id="Phobius"/>
    </source>
</evidence>
<dbReference type="RefSeq" id="WP_378517074.1">
    <property type="nucleotide sequence ID" value="NZ_CBCSDI010000015.1"/>
</dbReference>
<protein>
    <submittedName>
        <fullName evidence="3">DUF3043 domain-containing protein</fullName>
    </submittedName>
</protein>
<evidence type="ECO:0000256" key="1">
    <source>
        <dbReference type="SAM" id="MobiDB-lite"/>
    </source>
</evidence>
<name>A0ABV6DXD4_9ACTN</name>
<feature type="transmembrane region" description="Helical" evidence="2">
    <location>
        <begin position="99"/>
        <end position="117"/>
    </location>
</feature>
<evidence type="ECO:0000313" key="4">
    <source>
        <dbReference type="Proteomes" id="UP001589698"/>
    </source>
</evidence>
<organism evidence="3 4">
    <name type="scientific">Nocardioides zeicaulis</name>
    <dbReference type="NCBI Taxonomy" id="1776857"/>
    <lineage>
        <taxon>Bacteria</taxon>
        <taxon>Bacillati</taxon>
        <taxon>Actinomycetota</taxon>
        <taxon>Actinomycetes</taxon>
        <taxon>Propionibacteriales</taxon>
        <taxon>Nocardioidaceae</taxon>
        <taxon>Nocardioides</taxon>
    </lineage>
</organism>
<feature type="compositionally biased region" description="Basic and acidic residues" evidence="1">
    <location>
        <begin position="59"/>
        <end position="71"/>
    </location>
</feature>
<dbReference type="Proteomes" id="UP001589698">
    <property type="component" value="Unassembled WGS sequence"/>
</dbReference>
<sequence length="197" mass="22381">MFRRSSSESSSESTTTVTADKAGGKGRPTPTRKEAEAAARARARVPRTRKEQAAAQRSARGDTSRQMREAMRTGDEKFLPARDRGPVRRFIRDYVDARFSFIELMLPLLLVSLLLTSSGKQTLLQVGNTVMFTTILVIIVDVVMLRFRLRRELTRRFPEQSLKGATSYAVMRSLQMKFLRLPKAQVKIGQKLPETYR</sequence>
<feature type="compositionally biased region" description="Low complexity" evidence="1">
    <location>
        <begin position="7"/>
        <end position="16"/>
    </location>
</feature>
<dbReference type="Pfam" id="PF11241">
    <property type="entry name" value="DUF3043"/>
    <property type="match status" value="1"/>
</dbReference>
<proteinExistence type="predicted"/>
<reference evidence="3 4" key="1">
    <citation type="submission" date="2024-09" db="EMBL/GenBank/DDBJ databases">
        <authorList>
            <person name="Sun Q."/>
            <person name="Mori K."/>
        </authorList>
    </citation>
    <scope>NUCLEOTIDE SEQUENCE [LARGE SCALE GENOMIC DNA]</scope>
    <source>
        <strain evidence="3 4">CCM 8654</strain>
    </source>
</reference>
<evidence type="ECO:0000313" key="3">
    <source>
        <dbReference type="EMBL" id="MFC0221383.1"/>
    </source>
</evidence>
<keyword evidence="4" id="KW-1185">Reference proteome</keyword>
<dbReference type="EMBL" id="JBHLXH010000001">
    <property type="protein sequence ID" value="MFC0221383.1"/>
    <property type="molecule type" value="Genomic_DNA"/>
</dbReference>
<keyword evidence="2" id="KW-0472">Membrane</keyword>
<keyword evidence="2" id="KW-0812">Transmembrane</keyword>
<keyword evidence="2" id="KW-1133">Transmembrane helix</keyword>
<feature type="region of interest" description="Disordered" evidence="1">
    <location>
        <begin position="1"/>
        <end position="71"/>
    </location>
</feature>
<dbReference type="InterPro" id="IPR021403">
    <property type="entry name" value="DUF3043"/>
</dbReference>
<gene>
    <name evidence="3" type="ORF">ACFFJG_02725</name>
</gene>
<comment type="caution">
    <text evidence="3">The sequence shown here is derived from an EMBL/GenBank/DDBJ whole genome shotgun (WGS) entry which is preliminary data.</text>
</comment>
<feature type="transmembrane region" description="Helical" evidence="2">
    <location>
        <begin position="129"/>
        <end position="147"/>
    </location>
</feature>